<evidence type="ECO:0000256" key="2">
    <source>
        <dbReference type="ARBA" id="ARBA00010617"/>
    </source>
</evidence>
<dbReference type="Pfam" id="PF00067">
    <property type="entry name" value="p450"/>
    <property type="match status" value="1"/>
</dbReference>
<dbReference type="PANTHER" id="PTHR24291">
    <property type="entry name" value="CYTOCHROME P450 FAMILY 4"/>
    <property type="match status" value="1"/>
</dbReference>
<feature type="non-terminal residue" evidence="10">
    <location>
        <position position="292"/>
    </location>
</feature>
<evidence type="ECO:0000256" key="6">
    <source>
        <dbReference type="ARBA" id="ARBA00023004"/>
    </source>
</evidence>
<comment type="similarity">
    <text evidence="2">Belongs to the cytochrome P450 family.</text>
</comment>
<evidence type="ECO:0000256" key="1">
    <source>
        <dbReference type="ARBA" id="ARBA00001971"/>
    </source>
</evidence>
<sequence>MAALNMLGRVLGFTLQNILPVMAVLLLVTLVLAAVYLWKETRFQEKALAPFPCPERHWLQGTMDLKRIKKHPEHVLEHMTEMVQRFPRCFQQWIGPFRGGLMVVHPELAKEVLKTIEPKSRSYEYLRPWLGDGLLLSKDEKWRRNRRLLTPAFHFEILRPYVRIYNQATDVFMEKMSRSFAQKGKAVEITKHVSLLTLDIILQCAFSHNIDCQRVGDKHPYVGAVYAMTQLIMSRTRNPWMMHLWPMYRLTSEGREFVKLYNLVHQQADDIIKARRQVLEKEGREKMGRGSR</sequence>
<keyword evidence="8" id="KW-0812">Transmembrane</keyword>
<dbReference type="GO" id="GO:0020037">
    <property type="term" value="F:heme binding"/>
    <property type="evidence" value="ECO:0007669"/>
    <property type="project" value="InterPro"/>
</dbReference>
<keyword evidence="4" id="KW-0479">Metal-binding</keyword>
<keyword evidence="3" id="KW-0349">Heme</keyword>
<dbReference type="GO" id="GO:0004497">
    <property type="term" value="F:monooxygenase activity"/>
    <property type="evidence" value="ECO:0007669"/>
    <property type="project" value="UniProtKB-KW"/>
</dbReference>
<dbReference type="GO" id="GO:0005506">
    <property type="term" value="F:iron ion binding"/>
    <property type="evidence" value="ECO:0007669"/>
    <property type="project" value="InterPro"/>
</dbReference>
<evidence type="ECO:0000256" key="4">
    <source>
        <dbReference type="ARBA" id="ARBA00022723"/>
    </source>
</evidence>
<evidence type="ECO:0000313" key="9">
    <source>
        <dbReference type="Proteomes" id="UP000001554"/>
    </source>
</evidence>
<evidence type="ECO:0000313" key="10">
    <source>
        <dbReference type="RefSeq" id="XP_035687066.1"/>
    </source>
</evidence>
<reference evidence="9" key="2">
    <citation type="journal article" date="2020" name="Nat. Ecol. Evol.">
        <title>Deeply conserved synteny resolves early events in vertebrate evolution.</title>
        <authorList>
            <person name="Simakov O."/>
            <person name="Marletaz F."/>
            <person name="Yue J.X."/>
            <person name="O'Connell B."/>
            <person name="Jenkins J."/>
            <person name="Brandt A."/>
            <person name="Calef R."/>
            <person name="Tung C.H."/>
            <person name="Huang T.K."/>
            <person name="Schmutz J."/>
            <person name="Satoh N."/>
            <person name="Yu J.K."/>
            <person name="Putnam N.H."/>
            <person name="Green R.E."/>
            <person name="Rokhsar D.S."/>
        </authorList>
    </citation>
    <scope>NUCLEOTIDE SEQUENCE [LARGE SCALE GENOMIC DNA]</scope>
    <source>
        <strain evidence="9">S238N-H82</strain>
    </source>
</reference>
<evidence type="ECO:0000256" key="3">
    <source>
        <dbReference type="ARBA" id="ARBA00022617"/>
    </source>
</evidence>
<dbReference type="InterPro" id="IPR002402">
    <property type="entry name" value="Cyt_P450_E_grp-II"/>
</dbReference>
<dbReference type="Gene3D" id="1.10.630.10">
    <property type="entry name" value="Cytochrome P450"/>
    <property type="match status" value="1"/>
</dbReference>
<keyword evidence="8" id="KW-0472">Membrane</keyword>
<dbReference type="InterPro" id="IPR001128">
    <property type="entry name" value="Cyt_P450"/>
</dbReference>
<dbReference type="AlphaFoldDB" id="A0A9J7N0P5"/>
<dbReference type="GO" id="GO:0016705">
    <property type="term" value="F:oxidoreductase activity, acting on paired donors, with incorporation or reduction of molecular oxygen"/>
    <property type="evidence" value="ECO:0007669"/>
    <property type="project" value="InterPro"/>
</dbReference>
<dbReference type="InterPro" id="IPR050196">
    <property type="entry name" value="Cytochrome_P450_Monoox"/>
</dbReference>
<protein>
    <submittedName>
        <fullName evidence="10">Cytochrome P450 4A4-like</fullName>
    </submittedName>
</protein>
<keyword evidence="5" id="KW-0560">Oxidoreductase</keyword>
<feature type="transmembrane region" description="Helical" evidence="8">
    <location>
        <begin position="18"/>
        <end position="38"/>
    </location>
</feature>
<keyword evidence="6" id="KW-0408">Iron</keyword>
<organism evidence="9 10">
    <name type="scientific">Branchiostoma floridae</name>
    <name type="common">Florida lancelet</name>
    <name type="synonym">Amphioxus</name>
    <dbReference type="NCBI Taxonomy" id="7739"/>
    <lineage>
        <taxon>Eukaryota</taxon>
        <taxon>Metazoa</taxon>
        <taxon>Chordata</taxon>
        <taxon>Cephalochordata</taxon>
        <taxon>Leptocardii</taxon>
        <taxon>Amphioxiformes</taxon>
        <taxon>Branchiostomatidae</taxon>
        <taxon>Branchiostoma</taxon>
    </lineage>
</organism>
<evidence type="ECO:0000256" key="8">
    <source>
        <dbReference type="SAM" id="Phobius"/>
    </source>
</evidence>
<keyword evidence="8" id="KW-1133">Transmembrane helix</keyword>
<dbReference type="PANTHER" id="PTHR24291:SF201">
    <property type="entry name" value="CYTOCHROME P450, FAMILY 4, SUBFAMILY B, POLYPEPTIDE 7"/>
    <property type="match status" value="1"/>
</dbReference>
<dbReference type="OrthoDB" id="6150158at2759"/>
<evidence type="ECO:0000256" key="7">
    <source>
        <dbReference type="ARBA" id="ARBA00023033"/>
    </source>
</evidence>
<dbReference type="GeneID" id="118423162"/>
<reference evidence="10" key="3">
    <citation type="submission" date="2025-08" db="UniProtKB">
        <authorList>
            <consortium name="RefSeq"/>
        </authorList>
    </citation>
    <scope>IDENTIFICATION</scope>
</reference>
<comment type="cofactor">
    <cofactor evidence="1">
        <name>heme</name>
        <dbReference type="ChEBI" id="CHEBI:30413"/>
    </cofactor>
</comment>
<keyword evidence="7" id="KW-0503">Monooxygenase</keyword>
<dbReference type="KEGG" id="bfo:118423162"/>
<reference evidence="10" key="1">
    <citation type="journal article" date="2016" name="Genome Biol. Evol.">
        <title>Conserved non-coding elements in the most distant genera of cephalochordates: the Goldilocks principle.</title>
        <authorList>
            <person name="Yue J.X."/>
            <person name="Kozmikova I."/>
            <person name="Ono H."/>
            <person name="Nossa C.W."/>
            <person name="Kozmik Z."/>
            <person name="Putnam N.H."/>
            <person name="Yu J.K."/>
            <person name="Holland L.Z."/>
        </authorList>
    </citation>
    <scope>NUCLEOTIDE SEQUENCE</scope>
</reference>
<dbReference type="InterPro" id="IPR036396">
    <property type="entry name" value="Cyt_P450_sf"/>
</dbReference>
<dbReference type="RefSeq" id="XP_035687066.1">
    <property type="nucleotide sequence ID" value="XM_035831173.1"/>
</dbReference>
<dbReference type="Proteomes" id="UP000001554">
    <property type="component" value="Chromosome 9"/>
</dbReference>
<evidence type="ECO:0000256" key="5">
    <source>
        <dbReference type="ARBA" id="ARBA00023002"/>
    </source>
</evidence>
<gene>
    <name evidence="10" type="primary">LOC118423162</name>
</gene>
<dbReference type="OMA" id="INGCASA"/>
<name>A0A9J7N0P5_BRAFL</name>
<keyword evidence="9" id="KW-1185">Reference proteome</keyword>
<proteinExistence type="inferred from homology"/>
<accession>A0A9J7N0P5</accession>
<dbReference type="PRINTS" id="PR00464">
    <property type="entry name" value="EP450II"/>
</dbReference>
<dbReference type="SUPFAM" id="SSF48264">
    <property type="entry name" value="Cytochrome P450"/>
    <property type="match status" value="1"/>
</dbReference>